<evidence type="ECO:0000256" key="1">
    <source>
        <dbReference type="SAM" id="MobiDB-lite"/>
    </source>
</evidence>
<reference evidence="2 4" key="1">
    <citation type="submission" date="2008-03" db="EMBL/GenBank/DDBJ databases">
        <title>Annotation of Ixodes scapularis.</title>
        <authorList>
            <consortium name="Ixodes scapularis Genome Project Consortium"/>
            <person name="Caler E."/>
            <person name="Hannick L.I."/>
            <person name="Bidwell S."/>
            <person name="Joardar V."/>
            <person name="Thiagarajan M."/>
            <person name="Amedeo P."/>
            <person name="Galinsky K.J."/>
            <person name="Schobel S."/>
            <person name="Inman J."/>
            <person name="Hostetler J."/>
            <person name="Miller J."/>
            <person name="Hammond M."/>
            <person name="Megy K."/>
            <person name="Lawson D."/>
            <person name="Kodira C."/>
            <person name="Sutton G."/>
            <person name="Meyer J."/>
            <person name="Hill C.A."/>
            <person name="Birren B."/>
            <person name="Nene V."/>
            <person name="Collins F."/>
            <person name="Alarcon-Chaidez F."/>
            <person name="Wikel S."/>
            <person name="Strausberg R."/>
        </authorList>
    </citation>
    <scope>NUCLEOTIDE SEQUENCE [LARGE SCALE GENOMIC DNA]</scope>
    <source>
        <strain evidence="4">Wikel</strain>
        <strain evidence="2">Wikel colony</strain>
    </source>
</reference>
<evidence type="ECO:0000313" key="3">
    <source>
        <dbReference type="EnsemblMetazoa" id="ISCW003388-PA"/>
    </source>
</evidence>
<accession>B7P957</accession>
<dbReference type="InParanoid" id="B7P957"/>
<dbReference type="HOGENOM" id="CLU_2017730_0_0_1"/>
<feature type="region of interest" description="Disordered" evidence="1">
    <location>
        <begin position="28"/>
        <end position="65"/>
    </location>
</feature>
<dbReference type="VEuPathDB" id="VectorBase:ISCW003388"/>
<feature type="compositionally biased region" description="Basic and acidic residues" evidence="1">
    <location>
        <begin position="86"/>
        <end position="96"/>
    </location>
</feature>
<dbReference type="VEuPathDB" id="VectorBase:ISCI003388"/>
<evidence type="ECO:0000313" key="4">
    <source>
        <dbReference type="Proteomes" id="UP000001555"/>
    </source>
</evidence>
<keyword evidence="4" id="KW-1185">Reference proteome</keyword>
<dbReference type="PaxDb" id="6945-B7P957"/>
<sequence length="123" mass="13593">MRGTSPDPRRRIYALRLSYPRRPCTLRAAHPSKARRASRLAGCAGPASWSRGAKNGNQDVRAAGTPVRMNKAVPFMVLLLRGQDVSAREGRRRDGRVAVSYDGRCGGHVSAGKRRTRRAEEPR</sequence>
<dbReference type="Proteomes" id="UP000001555">
    <property type="component" value="Unassembled WGS sequence"/>
</dbReference>
<dbReference type="EnsemblMetazoa" id="ISCW003388-RA">
    <property type="protein sequence ID" value="ISCW003388-PA"/>
    <property type="gene ID" value="ISCW003388"/>
</dbReference>
<reference evidence="3" key="2">
    <citation type="submission" date="2020-05" db="UniProtKB">
        <authorList>
            <consortium name="EnsemblMetazoa"/>
        </authorList>
    </citation>
    <scope>IDENTIFICATION</scope>
    <source>
        <strain evidence="3">wikel</strain>
    </source>
</reference>
<organism>
    <name type="scientific">Ixodes scapularis</name>
    <name type="common">Black-legged tick</name>
    <name type="synonym">Deer tick</name>
    <dbReference type="NCBI Taxonomy" id="6945"/>
    <lineage>
        <taxon>Eukaryota</taxon>
        <taxon>Metazoa</taxon>
        <taxon>Ecdysozoa</taxon>
        <taxon>Arthropoda</taxon>
        <taxon>Chelicerata</taxon>
        <taxon>Arachnida</taxon>
        <taxon>Acari</taxon>
        <taxon>Parasitiformes</taxon>
        <taxon>Ixodida</taxon>
        <taxon>Ixodoidea</taxon>
        <taxon>Ixodidae</taxon>
        <taxon>Ixodinae</taxon>
        <taxon>Ixodes</taxon>
    </lineage>
</organism>
<dbReference type="EMBL" id="DS661673">
    <property type="protein sequence ID" value="EEC03129.1"/>
    <property type="molecule type" value="Genomic_DNA"/>
</dbReference>
<evidence type="ECO:0000313" key="2">
    <source>
        <dbReference type="EMBL" id="EEC03129.1"/>
    </source>
</evidence>
<gene>
    <name evidence="2" type="ORF">IscW_ISCW003388</name>
</gene>
<dbReference type="AlphaFoldDB" id="B7P957"/>
<feature type="region of interest" description="Disordered" evidence="1">
    <location>
        <begin position="86"/>
        <end position="123"/>
    </location>
</feature>
<name>B7P957_IXOSC</name>
<protein>
    <submittedName>
        <fullName evidence="2 3">Uncharacterized protein</fullName>
    </submittedName>
</protein>
<proteinExistence type="predicted"/>
<dbReference type="EMBL" id="ABJB010177914">
    <property type="status" value="NOT_ANNOTATED_CDS"/>
    <property type="molecule type" value="Genomic_DNA"/>
</dbReference>